<dbReference type="Gene3D" id="1.10.274.100">
    <property type="entry name" value="RNA polymerase Rpb1, domain 3"/>
    <property type="match status" value="1"/>
</dbReference>
<dbReference type="EC" id="2.7.7.6" evidence="3 15"/>
<feature type="binding site" evidence="15">
    <location>
        <position position="466"/>
    </location>
    <ligand>
        <name>Mg(2+)</name>
        <dbReference type="ChEBI" id="CHEBI:18420"/>
    </ligand>
</feature>
<comment type="subunit">
    <text evidence="11 15">In cyanobacteria the RNAP catalytic core is composed of 2 alpha, 1 beta, 1 beta', 1 gamma and 1 omega subunit. When a sigma factor is associated with the core the holoenzyme is formed, which can initiate transcription.</text>
</comment>
<evidence type="ECO:0000256" key="6">
    <source>
        <dbReference type="ARBA" id="ARBA00022679"/>
    </source>
</evidence>
<feature type="coiled-coil region" evidence="17">
    <location>
        <begin position="189"/>
        <end position="225"/>
    </location>
</feature>
<dbReference type="EMBL" id="JADEXG010000046">
    <property type="protein sequence ID" value="MBE9079056.1"/>
    <property type="molecule type" value="Genomic_DNA"/>
</dbReference>
<dbReference type="InterPro" id="IPR044893">
    <property type="entry name" value="RNA_pol_Rpb1_clamp_domain"/>
</dbReference>
<dbReference type="HAMAP" id="MF_01323">
    <property type="entry name" value="RNApol_bact_RpoC1"/>
    <property type="match status" value="1"/>
</dbReference>
<name>A0A8J7DMM3_9CYAN</name>
<dbReference type="InterPro" id="IPR034678">
    <property type="entry name" value="RNApol_RpoC1"/>
</dbReference>
<dbReference type="InterPro" id="IPR042102">
    <property type="entry name" value="RNA_pol_Rpb1_3_sf"/>
</dbReference>
<protein>
    <recommendedName>
        <fullName evidence="4 15">DNA-directed RNA polymerase subunit gamma</fullName>
        <shortName evidence="15">RNAP subunit gamma</shortName>
        <ecNumber evidence="3 15">2.7.7.6</ecNumber>
    </recommendedName>
    <alternativeName>
        <fullName evidence="13 15">RNA polymerase subunit gamma</fullName>
    </alternativeName>
    <alternativeName>
        <fullName evidence="12 15">Transcriptase subunit gamma</fullName>
    </alternativeName>
</protein>
<comment type="cofactor">
    <cofactor evidence="15">
        <name>Zn(2+)</name>
        <dbReference type="ChEBI" id="CHEBI:29105"/>
    </cofactor>
    <text evidence="15">Binds 1 Zn(2+) ion per subunit.</text>
</comment>
<dbReference type="InterPro" id="IPR000722">
    <property type="entry name" value="RNA_pol_asu"/>
</dbReference>
<dbReference type="GO" id="GO:0000287">
    <property type="term" value="F:magnesium ion binding"/>
    <property type="evidence" value="ECO:0007669"/>
    <property type="project" value="UniProtKB-UniRule"/>
</dbReference>
<evidence type="ECO:0000256" key="10">
    <source>
        <dbReference type="ARBA" id="ARBA00023163"/>
    </source>
</evidence>
<feature type="binding site" evidence="15">
    <location>
        <position position="72"/>
    </location>
    <ligand>
        <name>Zn(2+)</name>
        <dbReference type="ChEBI" id="CHEBI:29105"/>
    </ligand>
</feature>
<dbReference type="GO" id="GO:0006351">
    <property type="term" value="P:DNA-templated transcription"/>
    <property type="evidence" value="ECO:0007669"/>
    <property type="project" value="UniProtKB-UniRule"/>
</dbReference>
<keyword evidence="8 15" id="KW-0479">Metal-binding</keyword>
<keyword evidence="15" id="KW-0862">Zinc</keyword>
<dbReference type="Proteomes" id="UP000636505">
    <property type="component" value="Unassembled WGS sequence"/>
</dbReference>
<evidence type="ECO:0000256" key="13">
    <source>
        <dbReference type="ARBA" id="ARBA00033260"/>
    </source>
</evidence>
<evidence type="ECO:0000256" key="1">
    <source>
        <dbReference type="ARBA" id="ARBA00004026"/>
    </source>
</evidence>
<dbReference type="InterPro" id="IPR006592">
    <property type="entry name" value="RNA_pol_N"/>
</dbReference>
<comment type="similarity">
    <text evidence="2 15">Belongs to the RNA polymerase beta' chain family. RpoC1 subfamily.</text>
</comment>
<comment type="cofactor">
    <cofactor evidence="15">
        <name>Mg(2+)</name>
        <dbReference type="ChEBI" id="CHEBI:18420"/>
    </cofactor>
    <text evidence="15">Binds 1 Mg(2+) ion per subunit.</text>
</comment>
<dbReference type="NCBIfam" id="TIGR02387">
    <property type="entry name" value="rpoC1_cyan"/>
    <property type="match status" value="1"/>
</dbReference>
<keyword evidence="5 15" id="KW-0240">DNA-directed RNA polymerase</keyword>
<evidence type="ECO:0000256" key="14">
    <source>
        <dbReference type="ARBA" id="ARBA00048552"/>
    </source>
</evidence>
<dbReference type="PANTHER" id="PTHR19376">
    <property type="entry name" value="DNA-DIRECTED RNA POLYMERASE"/>
    <property type="match status" value="1"/>
</dbReference>
<evidence type="ECO:0000259" key="18">
    <source>
        <dbReference type="SMART" id="SM00663"/>
    </source>
</evidence>
<dbReference type="Pfam" id="PF00623">
    <property type="entry name" value="RNA_pol_Rpb1_2"/>
    <property type="match status" value="1"/>
</dbReference>
<gene>
    <name evidence="15" type="primary">rpoC1</name>
    <name evidence="19" type="ORF">IQ241_17425</name>
</gene>
<feature type="binding site" evidence="15">
    <location>
        <position position="85"/>
    </location>
    <ligand>
        <name>Zn(2+)</name>
        <dbReference type="ChEBI" id="CHEBI:29105"/>
    </ligand>
</feature>
<reference evidence="19" key="1">
    <citation type="submission" date="2020-10" db="EMBL/GenBank/DDBJ databases">
        <authorList>
            <person name="Castelo-Branco R."/>
            <person name="Eusebio N."/>
            <person name="Adriana R."/>
            <person name="Vieira A."/>
            <person name="Brugerolle De Fraissinette N."/>
            <person name="Rezende De Castro R."/>
            <person name="Schneider M.P."/>
            <person name="Vasconcelos V."/>
            <person name="Leao P.N."/>
        </authorList>
    </citation>
    <scope>NUCLEOTIDE SEQUENCE</scope>
    <source>
        <strain evidence="19">LEGE 07310</strain>
    </source>
</reference>
<keyword evidence="6 15" id="KW-0808">Transferase</keyword>
<evidence type="ECO:0000256" key="9">
    <source>
        <dbReference type="ARBA" id="ARBA00022842"/>
    </source>
</evidence>
<keyword evidence="10 15" id="KW-0804">Transcription</keyword>
<dbReference type="InterPro" id="IPR007080">
    <property type="entry name" value="RNA_pol_Rpb1_1"/>
</dbReference>
<dbReference type="Pfam" id="PF04983">
    <property type="entry name" value="RNA_pol_Rpb1_3"/>
    <property type="match status" value="1"/>
</dbReference>
<dbReference type="SUPFAM" id="SSF64484">
    <property type="entry name" value="beta and beta-prime subunits of DNA dependent RNA-polymerase"/>
    <property type="match status" value="1"/>
</dbReference>
<feature type="binding site" evidence="15">
    <location>
        <position position="88"/>
    </location>
    <ligand>
        <name>Zn(2+)</name>
        <dbReference type="ChEBI" id="CHEBI:29105"/>
    </ligand>
</feature>
<dbReference type="RefSeq" id="WP_193909603.1">
    <property type="nucleotide sequence ID" value="NZ_JADEXG010000046.1"/>
</dbReference>
<evidence type="ECO:0000256" key="17">
    <source>
        <dbReference type="SAM" id="Coils"/>
    </source>
</evidence>
<comment type="catalytic activity">
    <reaction evidence="14 15 16">
        <text>RNA(n) + a ribonucleoside 5'-triphosphate = RNA(n+1) + diphosphate</text>
        <dbReference type="Rhea" id="RHEA:21248"/>
        <dbReference type="Rhea" id="RHEA-COMP:14527"/>
        <dbReference type="Rhea" id="RHEA-COMP:17342"/>
        <dbReference type="ChEBI" id="CHEBI:33019"/>
        <dbReference type="ChEBI" id="CHEBI:61557"/>
        <dbReference type="ChEBI" id="CHEBI:140395"/>
        <dbReference type="EC" id="2.7.7.6"/>
    </reaction>
</comment>
<keyword evidence="7 15" id="KW-0548">Nucleotidyltransferase</keyword>
<evidence type="ECO:0000256" key="12">
    <source>
        <dbReference type="ARBA" id="ARBA00031583"/>
    </source>
</evidence>
<evidence type="ECO:0000256" key="16">
    <source>
        <dbReference type="RuleBase" id="RU004279"/>
    </source>
</evidence>
<feature type="binding site" evidence="15">
    <location>
        <position position="70"/>
    </location>
    <ligand>
        <name>Zn(2+)</name>
        <dbReference type="ChEBI" id="CHEBI:29105"/>
    </ligand>
</feature>
<sequence>MPKLEQRFDYVKIGLASPERIRQWGERTLPNGTVVGEVTKPETINYRTLKPEMDGLFCERIFGPAKDWECHCGKYKRVRHRGIVCERCGVEVTESRVRRHRMGFIKLAAPVAHVWYLKGIPSYIAILLDMPLRDVEQIVYFNAYVVLDPGNADNLSYKQLLTEDQWIEIEDQLYDEESQLSGIEVGIGAEALQRLLEDLELESTAEQLREDIANAKGQKRAKLIKRLRVIDNFIATGSKPDWMVLDVIPVIPPDLRPMVQLDGGRFATSDLNDLYRRVINRNNRLARLQEILAPEIIVRNEKRMLQEAVDALIDNGRRGRTVVGANNRPLKSLSDIIEGKQGRFRQNLLGKRVDYSGRSVIVVGPKLKIHQCGLPREMGIELFQPFVIHRLIRQGLVNNIKAAKKLIQRNDPSVWEVLEEVIESHPVMLNRAPTLHRLGIQAFEPILVEGRAIQLHPLVCPAFNADFDGDQMAVHVPLSLEAQSEARLLMLASNNILSPATGRPIITPSQDMVLGCYYLTAENPTQQDGSGRYFASMNDAIMAYEQGMVALHAKVWLRFDGEVETDEPDHEPVEVQQGEDGVVTKLYKFRRVREDSEGQLISQYIETTPGRIIYNNTVHTALAD</sequence>
<dbReference type="Pfam" id="PF04997">
    <property type="entry name" value="RNA_pol_Rpb1_1"/>
    <property type="match status" value="1"/>
</dbReference>
<evidence type="ECO:0000256" key="8">
    <source>
        <dbReference type="ARBA" id="ARBA00022723"/>
    </source>
</evidence>
<evidence type="ECO:0000313" key="20">
    <source>
        <dbReference type="Proteomes" id="UP000636505"/>
    </source>
</evidence>
<evidence type="ECO:0000256" key="3">
    <source>
        <dbReference type="ARBA" id="ARBA00012418"/>
    </source>
</evidence>
<dbReference type="PANTHER" id="PTHR19376:SF54">
    <property type="entry name" value="DNA-DIRECTED RNA POLYMERASE SUBUNIT BETA"/>
    <property type="match status" value="1"/>
</dbReference>
<dbReference type="InterPro" id="IPR007066">
    <property type="entry name" value="RNA_pol_Rpb1_3"/>
</dbReference>
<dbReference type="Gene3D" id="4.10.860.120">
    <property type="entry name" value="RNA polymerase II, clamp domain"/>
    <property type="match status" value="1"/>
</dbReference>
<evidence type="ECO:0000256" key="2">
    <source>
        <dbReference type="ARBA" id="ARBA00007207"/>
    </source>
</evidence>
<accession>A0A8J7DMM3</accession>
<feature type="binding site" evidence="15">
    <location>
        <position position="468"/>
    </location>
    <ligand>
        <name>Mg(2+)</name>
        <dbReference type="ChEBI" id="CHEBI:18420"/>
    </ligand>
</feature>
<evidence type="ECO:0000256" key="11">
    <source>
        <dbReference type="ARBA" id="ARBA00025825"/>
    </source>
</evidence>
<evidence type="ECO:0000313" key="19">
    <source>
        <dbReference type="EMBL" id="MBE9079056.1"/>
    </source>
</evidence>
<dbReference type="SMART" id="SM00663">
    <property type="entry name" value="RPOLA_N"/>
    <property type="match status" value="1"/>
</dbReference>
<comment type="caution">
    <text evidence="19">The sequence shown here is derived from an EMBL/GenBank/DDBJ whole genome shotgun (WGS) entry which is preliminary data.</text>
</comment>
<dbReference type="InterPro" id="IPR012755">
    <property type="entry name" value="DNA-dir_RpoC1_gamma"/>
</dbReference>
<evidence type="ECO:0000256" key="5">
    <source>
        <dbReference type="ARBA" id="ARBA00022478"/>
    </source>
</evidence>
<proteinExistence type="inferred from homology"/>
<keyword evidence="9 15" id="KW-0460">Magnesium</keyword>
<dbReference type="GO" id="GO:0003899">
    <property type="term" value="F:DNA-directed RNA polymerase activity"/>
    <property type="evidence" value="ECO:0007669"/>
    <property type="project" value="UniProtKB-UniRule"/>
</dbReference>
<dbReference type="GO" id="GO:0000428">
    <property type="term" value="C:DNA-directed RNA polymerase complex"/>
    <property type="evidence" value="ECO:0007669"/>
    <property type="project" value="UniProtKB-KW"/>
</dbReference>
<evidence type="ECO:0000256" key="7">
    <source>
        <dbReference type="ARBA" id="ARBA00022695"/>
    </source>
</evidence>
<comment type="function">
    <text evidence="1 15 16">DNA-dependent RNA polymerase catalyzes the transcription of DNA into RNA using the four ribonucleoside triphosphates as substrates.</text>
</comment>
<organism evidence="19 20">
    <name type="scientific">Vasconcelosia minhoensis LEGE 07310</name>
    <dbReference type="NCBI Taxonomy" id="915328"/>
    <lineage>
        <taxon>Bacteria</taxon>
        <taxon>Bacillati</taxon>
        <taxon>Cyanobacteriota</taxon>
        <taxon>Cyanophyceae</taxon>
        <taxon>Nodosilineales</taxon>
        <taxon>Cymatolegaceae</taxon>
        <taxon>Vasconcelosia</taxon>
        <taxon>Vasconcelosia minhoensis</taxon>
    </lineage>
</organism>
<evidence type="ECO:0000256" key="4">
    <source>
        <dbReference type="ARBA" id="ARBA00015776"/>
    </source>
</evidence>
<keyword evidence="17" id="KW-0175">Coiled coil</keyword>
<dbReference type="Gene3D" id="2.40.40.20">
    <property type="match status" value="1"/>
</dbReference>
<dbReference type="InterPro" id="IPR045867">
    <property type="entry name" value="DNA-dir_RpoC_beta_prime"/>
</dbReference>
<keyword evidence="20" id="KW-1185">Reference proteome</keyword>
<feature type="binding site" evidence="15">
    <location>
        <position position="470"/>
    </location>
    <ligand>
        <name>Mg(2+)</name>
        <dbReference type="ChEBI" id="CHEBI:18420"/>
    </ligand>
</feature>
<dbReference type="Gene3D" id="1.10.40.90">
    <property type="match status" value="1"/>
</dbReference>
<feature type="domain" description="RNA polymerase N-terminal" evidence="18">
    <location>
        <begin position="241"/>
        <end position="520"/>
    </location>
</feature>
<dbReference type="GO" id="GO:0003677">
    <property type="term" value="F:DNA binding"/>
    <property type="evidence" value="ECO:0007669"/>
    <property type="project" value="UniProtKB-UniRule"/>
</dbReference>
<dbReference type="GO" id="GO:0008270">
    <property type="term" value="F:zinc ion binding"/>
    <property type="evidence" value="ECO:0007669"/>
    <property type="project" value="UniProtKB-UniRule"/>
</dbReference>
<evidence type="ECO:0000256" key="15">
    <source>
        <dbReference type="HAMAP-Rule" id="MF_01323"/>
    </source>
</evidence>
<dbReference type="NCBIfam" id="NF002729">
    <property type="entry name" value="PRK02625.1"/>
    <property type="match status" value="1"/>
</dbReference>
<dbReference type="AlphaFoldDB" id="A0A8J7DMM3"/>